<comment type="catalytic activity">
    <reaction evidence="10">
        <text>(2R)-2-phosphoglycerate = phosphoenolpyruvate + H2O</text>
        <dbReference type="Rhea" id="RHEA:10164"/>
        <dbReference type="ChEBI" id="CHEBI:15377"/>
        <dbReference type="ChEBI" id="CHEBI:58289"/>
        <dbReference type="ChEBI" id="CHEBI:58702"/>
        <dbReference type="EC" id="4.2.1.11"/>
    </reaction>
</comment>
<dbReference type="EMBL" id="BMZD01000005">
    <property type="protein sequence ID" value="GHA01314.1"/>
    <property type="molecule type" value="Genomic_DNA"/>
</dbReference>
<dbReference type="SUPFAM" id="SSF51604">
    <property type="entry name" value="Enolase C-terminal domain-like"/>
    <property type="match status" value="1"/>
</dbReference>
<evidence type="ECO:0000256" key="5">
    <source>
        <dbReference type="ARBA" id="ARBA00022525"/>
    </source>
</evidence>
<feature type="binding site" evidence="10 12">
    <location>
        <position position="285"/>
    </location>
    <ligand>
        <name>Mg(2+)</name>
        <dbReference type="ChEBI" id="CHEBI:18420"/>
    </ligand>
</feature>
<evidence type="ECO:0000256" key="12">
    <source>
        <dbReference type="PIRSR" id="PIRSR001400-3"/>
    </source>
</evidence>
<keyword evidence="8 10" id="KW-0456">Lyase</keyword>
<dbReference type="GO" id="GO:0009986">
    <property type="term" value="C:cell surface"/>
    <property type="evidence" value="ECO:0007669"/>
    <property type="project" value="UniProtKB-SubCell"/>
</dbReference>
<dbReference type="PANTHER" id="PTHR11902:SF1">
    <property type="entry name" value="ENOLASE"/>
    <property type="match status" value="1"/>
</dbReference>
<evidence type="ECO:0000256" key="8">
    <source>
        <dbReference type="ARBA" id="ARBA00023239"/>
    </source>
</evidence>
<feature type="binding site" evidence="10">
    <location>
        <position position="367"/>
    </location>
    <ligand>
        <name>(2R)-2-phosphoglycerate</name>
        <dbReference type="ChEBI" id="CHEBI:58289"/>
    </ligand>
</feature>
<evidence type="ECO:0000313" key="15">
    <source>
        <dbReference type="EMBL" id="GHA01314.1"/>
    </source>
</evidence>
<dbReference type="SFLD" id="SFLDS00001">
    <property type="entry name" value="Enolase"/>
    <property type="match status" value="1"/>
</dbReference>
<gene>
    <name evidence="10 15" type="primary">eno</name>
    <name evidence="15" type="ORF">GCM10011617_22550</name>
</gene>
<dbReference type="SFLD" id="SFLDF00002">
    <property type="entry name" value="enolase"/>
    <property type="match status" value="1"/>
</dbReference>
<evidence type="ECO:0000259" key="13">
    <source>
        <dbReference type="SMART" id="SM01192"/>
    </source>
</evidence>
<feature type="binding site" evidence="10 12">
    <location>
        <position position="312"/>
    </location>
    <ligand>
        <name>Mg(2+)</name>
        <dbReference type="ChEBI" id="CHEBI:18420"/>
    </ligand>
</feature>
<dbReference type="RefSeq" id="WP_189541575.1">
    <property type="nucleotide sequence ID" value="NZ_BMZD01000005.1"/>
</dbReference>
<dbReference type="HAMAP" id="MF_00318">
    <property type="entry name" value="Enolase"/>
    <property type="match status" value="1"/>
</dbReference>
<feature type="binding site" evidence="10">
    <location>
        <position position="163"/>
    </location>
    <ligand>
        <name>(2R)-2-phosphoglycerate</name>
        <dbReference type="ChEBI" id="CHEBI:58289"/>
    </ligand>
</feature>
<evidence type="ECO:0000256" key="4">
    <source>
        <dbReference type="ARBA" id="ARBA00017068"/>
    </source>
</evidence>
<dbReference type="NCBIfam" id="TIGR01060">
    <property type="entry name" value="eno"/>
    <property type="match status" value="1"/>
</dbReference>
<feature type="binding site" evidence="10 12">
    <location>
        <position position="242"/>
    </location>
    <ligand>
        <name>Mg(2+)</name>
        <dbReference type="ChEBI" id="CHEBI:18420"/>
    </ligand>
</feature>
<comment type="subcellular location">
    <subcellularLocation>
        <location evidence="10">Cytoplasm</location>
    </subcellularLocation>
    <subcellularLocation>
        <location evidence="10">Secreted</location>
    </subcellularLocation>
    <subcellularLocation>
        <location evidence="10">Cell surface</location>
    </subcellularLocation>
    <text evidence="10">Fractions of enolase are present in both the cytoplasm and on the cell surface.</text>
</comment>
<evidence type="ECO:0000256" key="10">
    <source>
        <dbReference type="HAMAP-Rule" id="MF_00318"/>
    </source>
</evidence>
<feature type="active site" description="Proton donor" evidence="10 11">
    <location>
        <position position="205"/>
    </location>
</feature>
<evidence type="ECO:0000256" key="7">
    <source>
        <dbReference type="ARBA" id="ARBA00023152"/>
    </source>
</evidence>
<proteinExistence type="inferred from homology"/>
<dbReference type="PIRSF" id="PIRSF001400">
    <property type="entry name" value="Enolase"/>
    <property type="match status" value="1"/>
</dbReference>
<reference evidence="15" key="2">
    <citation type="submission" date="2020-09" db="EMBL/GenBank/DDBJ databases">
        <authorList>
            <person name="Sun Q."/>
            <person name="Kim S."/>
        </authorList>
    </citation>
    <scope>NUCLEOTIDE SEQUENCE</scope>
    <source>
        <strain evidence="15">KCTC 32422</strain>
    </source>
</reference>
<dbReference type="EC" id="4.2.1.11" evidence="3 10"/>
<dbReference type="SMART" id="SM01192">
    <property type="entry name" value="Enolase_C"/>
    <property type="match status" value="1"/>
</dbReference>
<evidence type="ECO:0000256" key="6">
    <source>
        <dbReference type="ARBA" id="ARBA00022842"/>
    </source>
</evidence>
<dbReference type="AlphaFoldDB" id="A0A918RLP8"/>
<dbReference type="InterPro" id="IPR000941">
    <property type="entry name" value="Enolase"/>
</dbReference>
<feature type="active site" description="Proton acceptor" evidence="10 11">
    <location>
        <position position="337"/>
    </location>
</feature>
<comment type="pathway">
    <text evidence="1 10">Carbohydrate degradation; glycolysis; pyruvate from D-glyceraldehyde 3-phosphate: step 4/5.</text>
</comment>
<dbReference type="SFLD" id="SFLDG00178">
    <property type="entry name" value="enolase"/>
    <property type="match status" value="1"/>
</dbReference>
<reference evidence="15" key="1">
    <citation type="journal article" date="2014" name="Int. J. Syst. Evol. Microbiol.">
        <title>Complete genome sequence of Corynebacterium casei LMG S-19264T (=DSM 44701T), isolated from a smear-ripened cheese.</title>
        <authorList>
            <consortium name="US DOE Joint Genome Institute (JGI-PGF)"/>
            <person name="Walter F."/>
            <person name="Albersmeier A."/>
            <person name="Kalinowski J."/>
            <person name="Ruckert C."/>
        </authorList>
    </citation>
    <scope>NUCLEOTIDE SEQUENCE</scope>
    <source>
        <strain evidence="15">KCTC 32422</strain>
    </source>
</reference>
<feature type="binding site" evidence="10">
    <location>
        <position position="366"/>
    </location>
    <ligand>
        <name>(2R)-2-phosphoglycerate</name>
        <dbReference type="ChEBI" id="CHEBI:58289"/>
    </ligand>
</feature>
<dbReference type="InterPro" id="IPR036849">
    <property type="entry name" value="Enolase-like_C_sf"/>
</dbReference>
<dbReference type="Proteomes" id="UP000634139">
    <property type="component" value="Unassembled WGS sequence"/>
</dbReference>
<protein>
    <recommendedName>
        <fullName evidence="4 10">Enolase</fullName>
        <ecNumber evidence="3 10">4.2.1.11</ecNumber>
    </recommendedName>
    <alternativeName>
        <fullName evidence="10">2-phospho-D-glycerate hydro-lyase</fullName>
    </alternativeName>
    <alternativeName>
        <fullName evidence="10">2-phosphoglycerate dehydratase</fullName>
    </alternativeName>
</protein>
<dbReference type="Gene3D" id="3.20.20.120">
    <property type="entry name" value="Enolase-like C-terminal domain"/>
    <property type="match status" value="1"/>
</dbReference>
<dbReference type="Pfam" id="PF03952">
    <property type="entry name" value="Enolase_N"/>
    <property type="match status" value="1"/>
</dbReference>
<dbReference type="SUPFAM" id="SSF54826">
    <property type="entry name" value="Enolase N-terminal domain-like"/>
    <property type="match status" value="1"/>
</dbReference>
<keyword evidence="5 10" id="KW-0964">Secreted</keyword>
<dbReference type="PANTHER" id="PTHR11902">
    <property type="entry name" value="ENOLASE"/>
    <property type="match status" value="1"/>
</dbReference>
<feature type="binding site" evidence="10">
    <location>
        <position position="388"/>
    </location>
    <ligand>
        <name>(2R)-2-phosphoglycerate</name>
        <dbReference type="ChEBI" id="CHEBI:58289"/>
    </ligand>
</feature>
<evidence type="ECO:0000256" key="2">
    <source>
        <dbReference type="ARBA" id="ARBA00009604"/>
    </source>
</evidence>
<dbReference type="InterPro" id="IPR020811">
    <property type="entry name" value="Enolase_N"/>
</dbReference>
<comment type="caution">
    <text evidence="15">The sequence shown here is derived from an EMBL/GenBank/DDBJ whole genome shotgun (WGS) entry which is preliminary data.</text>
</comment>
<evidence type="ECO:0000313" key="16">
    <source>
        <dbReference type="Proteomes" id="UP000634139"/>
    </source>
</evidence>
<dbReference type="InterPro" id="IPR029017">
    <property type="entry name" value="Enolase-like_N"/>
</dbReference>
<evidence type="ECO:0000256" key="1">
    <source>
        <dbReference type="ARBA" id="ARBA00005031"/>
    </source>
</evidence>
<dbReference type="GO" id="GO:0004634">
    <property type="term" value="F:phosphopyruvate hydratase activity"/>
    <property type="evidence" value="ECO:0007669"/>
    <property type="project" value="UniProtKB-UniRule"/>
</dbReference>
<keyword evidence="10 12" id="KW-0479">Metal-binding</keyword>
<comment type="similarity">
    <text evidence="2 10">Belongs to the enolase family.</text>
</comment>
<sequence>MNTTITRVHARAIWDSRGRPTVEAEVELAGGATGRASAPAGASRGAHEAIDLRDGGEHLAGMGVANAVALARAEIAPRLTGMDAADQAAIDAALCELDGTANKARLGANATVAVSLAVLHAAAAAAGEPTWRWLAQGRAVRLPLPEIQIFGGGAHAGRRTDVQDFMVMCPRAGSIARALEMTADVYRAAGILMDEAGLLAGTADEGGWWPNFNSNEQALVFLTRAIERAGYRGGEDVFISLDIAANELADGDGYFLPLDQRRMTSAEMVDRAAQWARTYPLISIEDPVGQDDMAGMARATALLGDEIQIIGDDFLVTNAARVKQALAGGACNAALIKVNQIGTVSEAAAALNAARDAGWATIVSARSGETEDISIAHLAVGWDAGQIKVGSFARSERMAKWNELLRIEEQLGSAARYAGIDAFPAAVRDRLAR</sequence>
<keyword evidence="10" id="KW-0963">Cytoplasm</keyword>
<feature type="binding site" evidence="10">
    <location>
        <position position="337"/>
    </location>
    <ligand>
        <name>(2R)-2-phosphoglycerate</name>
        <dbReference type="ChEBI" id="CHEBI:58289"/>
    </ligand>
</feature>
<evidence type="ECO:0000256" key="9">
    <source>
        <dbReference type="ARBA" id="ARBA00045763"/>
    </source>
</evidence>
<dbReference type="GO" id="GO:0000287">
    <property type="term" value="F:magnesium ion binding"/>
    <property type="evidence" value="ECO:0007669"/>
    <property type="project" value="UniProtKB-UniRule"/>
</dbReference>
<keyword evidence="7 10" id="KW-0324">Glycolysis</keyword>
<evidence type="ECO:0000256" key="3">
    <source>
        <dbReference type="ARBA" id="ARBA00012058"/>
    </source>
</evidence>
<organism evidence="15 16">
    <name type="scientific">Novosphingobium arvoryzae</name>
    <dbReference type="NCBI Taxonomy" id="1256514"/>
    <lineage>
        <taxon>Bacteria</taxon>
        <taxon>Pseudomonadati</taxon>
        <taxon>Pseudomonadota</taxon>
        <taxon>Alphaproteobacteria</taxon>
        <taxon>Sphingomonadales</taxon>
        <taxon>Sphingomonadaceae</taxon>
        <taxon>Novosphingobium</taxon>
    </lineage>
</organism>
<evidence type="ECO:0000256" key="11">
    <source>
        <dbReference type="PIRSR" id="PIRSR001400-1"/>
    </source>
</evidence>
<feature type="domain" description="Enolase N-terminal" evidence="14">
    <location>
        <begin position="5"/>
        <end position="134"/>
    </location>
</feature>
<comment type="cofactor">
    <cofactor evidence="12">
        <name>Mg(2+)</name>
        <dbReference type="ChEBI" id="CHEBI:18420"/>
    </cofactor>
    <text evidence="12">Mg(2+) is required for catalysis and for stabilizing the dimer.</text>
</comment>
<dbReference type="GO" id="GO:0000015">
    <property type="term" value="C:phosphopyruvate hydratase complex"/>
    <property type="evidence" value="ECO:0007669"/>
    <property type="project" value="InterPro"/>
</dbReference>
<dbReference type="Gene3D" id="3.30.390.10">
    <property type="entry name" value="Enolase-like, N-terminal domain"/>
    <property type="match status" value="1"/>
</dbReference>
<comment type="cofactor">
    <cofactor evidence="10">
        <name>Mg(2+)</name>
        <dbReference type="ChEBI" id="CHEBI:18420"/>
    </cofactor>
    <text evidence="10">Binds a second Mg(2+) ion via substrate during catalysis.</text>
</comment>
<feature type="domain" description="Enolase C-terminal TIM barrel" evidence="13">
    <location>
        <begin position="139"/>
        <end position="425"/>
    </location>
</feature>
<comment type="function">
    <text evidence="9 10">Catalyzes the reversible conversion of 2-phosphoglycerate (2-PG) into phosphoenolpyruvate (PEP). It is essential for the degradation of carbohydrates via glycolysis.</text>
</comment>
<dbReference type="InterPro" id="IPR020810">
    <property type="entry name" value="Enolase_C"/>
</dbReference>
<dbReference type="PRINTS" id="PR00148">
    <property type="entry name" value="ENOLASE"/>
</dbReference>
<keyword evidence="16" id="KW-1185">Reference proteome</keyword>
<dbReference type="GO" id="GO:0005576">
    <property type="term" value="C:extracellular region"/>
    <property type="evidence" value="ECO:0007669"/>
    <property type="project" value="UniProtKB-SubCell"/>
</dbReference>
<dbReference type="SMART" id="SM01193">
    <property type="entry name" value="Enolase_N"/>
    <property type="match status" value="1"/>
</dbReference>
<dbReference type="GO" id="GO:0006096">
    <property type="term" value="P:glycolytic process"/>
    <property type="evidence" value="ECO:0007669"/>
    <property type="project" value="UniProtKB-UniRule"/>
</dbReference>
<name>A0A918RLP8_9SPHN</name>
<keyword evidence="6 10" id="KW-0460">Magnesium</keyword>
<accession>A0A918RLP8</accession>
<dbReference type="Pfam" id="PF00113">
    <property type="entry name" value="Enolase_C"/>
    <property type="match status" value="1"/>
</dbReference>
<evidence type="ECO:0000259" key="14">
    <source>
        <dbReference type="SMART" id="SM01193"/>
    </source>
</evidence>